<evidence type="ECO:0000259" key="18">
    <source>
        <dbReference type="PROSITE" id="PS50110"/>
    </source>
</evidence>
<keyword evidence="8 16" id="KW-0812">Transmembrane</keyword>
<dbReference type="InterPro" id="IPR008207">
    <property type="entry name" value="Sig_transdc_His_kin_Hpt_dom"/>
</dbReference>
<comment type="catalytic activity">
    <reaction evidence="1">
        <text>ATP + protein L-histidine = ADP + protein N-phospho-L-histidine.</text>
        <dbReference type="EC" id="2.7.13.3"/>
    </reaction>
</comment>
<feature type="modified residue" description="Phosphohistidine" evidence="13">
    <location>
        <position position="769"/>
    </location>
</feature>
<feature type="coiled-coil region" evidence="15">
    <location>
        <begin position="323"/>
        <end position="350"/>
    </location>
</feature>
<keyword evidence="12 16" id="KW-0472">Membrane</keyword>
<dbReference type="Proteomes" id="UP000505355">
    <property type="component" value="Chromosome"/>
</dbReference>
<comment type="subcellular location">
    <subcellularLocation>
        <location evidence="2">Cell inner membrane</location>
        <topology evidence="2">Multi-pass membrane protein</topology>
    </subcellularLocation>
</comment>
<dbReference type="RefSeq" id="WP_173415652.1">
    <property type="nucleotide sequence ID" value="NZ_CP054139.1"/>
</dbReference>
<dbReference type="PRINTS" id="PR00344">
    <property type="entry name" value="BCTRLSENSOR"/>
</dbReference>
<keyword evidence="15" id="KW-0175">Coiled coil</keyword>
<evidence type="ECO:0000256" key="16">
    <source>
        <dbReference type="SAM" id="Phobius"/>
    </source>
</evidence>
<dbReference type="InterPro" id="IPR003661">
    <property type="entry name" value="HisK_dim/P_dom"/>
</dbReference>
<organism evidence="20 21">
    <name type="scientific">Mucilaginibacter mali</name>
    <dbReference type="NCBI Taxonomy" id="2740462"/>
    <lineage>
        <taxon>Bacteria</taxon>
        <taxon>Pseudomonadati</taxon>
        <taxon>Bacteroidota</taxon>
        <taxon>Sphingobacteriia</taxon>
        <taxon>Sphingobacteriales</taxon>
        <taxon>Sphingobacteriaceae</taxon>
        <taxon>Mucilaginibacter</taxon>
    </lineage>
</organism>
<dbReference type="Pfam" id="PF02518">
    <property type="entry name" value="HATPase_c"/>
    <property type="match status" value="1"/>
</dbReference>
<dbReference type="SMART" id="SM00388">
    <property type="entry name" value="HisKA"/>
    <property type="match status" value="1"/>
</dbReference>
<accession>A0A7D4PVE0</accession>
<evidence type="ECO:0000256" key="7">
    <source>
        <dbReference type="ARBA" id="ARBA00022679"/>
    </source>
</evidence>
<evidence type="ECO:0000256" key="1">
    <source>
        <dbReference type="ARBA" id="ARBA00000085"/>
    </source>
</evidence>
<dbReference type="InterPro" id="IPR001789">
    <property type="entry name" value="Sig_transdc_resp-reg_receiver"/>
</dbReference>
<proteinExistence type="predicted"/>
<keyword evidence="11 16" id="KW-1133">Transmembrane helix</keyword>
<keyword evidence="7" id="KW-0808">Transferase</keyword>
<evidence type="ECO:0000256" key="8">
    <source>
        <dbReference type="ARBA" id="ARBA00022692"/>
    </source>
</evidence>
<feature type="domain" description="HPt" evidence="19">
    <location>
        <begin position="730"/>
        <end position="825"/>
    </location>
</feature>
<evidence type="ECO:0000256" key="9">
    <source>
        <dbReference type="ARBA" id="ARBA00022777"/>
    </source>
</evidence>
<evidence type="ECO:0000256" key="5">
    <source>
        <dbReference type="ARBA" id="ARBA00022519"/>
    </source>
</evidence>
<name>A0A7D4PVE0_9SPHI</name>
<keyword evidence="6 14" id="KW-0597">Phosphoprotein</keyword>
<keyword evidence="10" id="KW-0547">Nucleotide-binding</keyword>
<evidence type="ECO:0000256" key="2">
    <source>
        <dbReference type="ARBA" id="ARBA00004429"/>
    </source>
</evidence>
<evidence type="ECO:0000256" key="6">
    <source>
        <dbReference type="ARBA" id="ARBA00022553"/>
    </source>
</evidence>
<dbReference type="SUPFAM" id="SSF52172">
    <property type="entry name" value="CheY-like"/>
    <property type="match status" value="1"/>
</dbReference>
<dbReference type="SUPFAM" id="SSF47384">
    <property type="entry name" value="Homodimeric domain of signal transducing histidine kinase"/>
    <property type="match status" value="1"/>
</dbReference>
<keyword evidence="21" id="KW-1185">Reference proteome</keyword>
<keyword evidence="4" id="KW-1003">Cell membrane</keyword>
<evidence type="ECO:0000256" key="11">
    <source>
        <dbReference type="ARBA" id="ARBA00022989"/>
    </source>
</evidence>
<evidence type="ECO:0000259" key="19">
    <source>
        <dbReference type="PROSITE" id="PS50894"/>
    </source>
</evidence>
<feature type="modified residue" description="4-aspartylphosphate" evidence="14">
    <location>
        <position position="640"/>
    </location>
</feature>
<dbReference type="CDD" id="cd00082">
    <property type="entry name" value="HisKA"/>
    <property type="match status" value="1"/>
</dbReference>
<dbReference type="InterPro" id="IPR036641">
    <property type="entry name" value="HPT_dom_sf"/>
</dbReference>
<dbReference type="CDD" id="cd17546">
    <property type="entry name" value="REC_hyHK_CKI1_RcsC-like"/>
    <property type="match status" value="1"/>
</dbReference>
<dbReference type="FunFam" id="3.30.565.10:FF:000010">
    <property type="entry name" value="Sensor histidine kinase RcsC"/>
    <property type="match status" value="1"/>
</dbReference>
<keyword evidence="5" id="KW-0997">Cell inner membrane</keyword>
<gene>
    <name evidence="20" type="ORF">HQ865_14890</name>
</gene>
<reference evidence="20 21" key="1">
    <citation type="submission" date="2020-05" db="EMBL/GenBank/DDBJ databases">
        <title>Mucilaginibacter mali sp. nov.</title>
        <authorList>
            <person name="Kim H.S."/>
            <person name="Lee K.C."/>
            <person name="Suh M.K."/>
            <person name="Kim J.-S."/>
            <person name="Han K.-I."/>
            <person name="Eom M.K."/>
            <person name="Shin Y.K."/>
            <person name="Lee J.-S."/>
        </authorList>
    </citation>
    <scope>NUCLEOTIDE SEQUENCE [LARGE SCALE GENOMIC DNA]</scope>
    <source>
        <strain evidence="20 21">G2-14</strain>
    </source>
</reference>
<dbReference type="CDD" id="cd16922">
    <property type="entry name" value="HATPase_EvgS-ArcB-TorS-like"/>
    <property type="match status" value="1"/>
</dbReference>
<keyword evidence="9" id="KW-0418">Kinase</keyword>
<dbReference type="Pfam" id="PF00512">
    <property type="entry name" value="HisKA"/>
    <property type="match status" value="1"/>
</dbReference>
<evidence type="ECO:0000256" key="12">
    <source>
        <dbReference type="ARBA" id="ARBA00023136"/>
    </source>
</evidence>
<evidence type="ECO:0000256" key="10">
    <source>
        <dbReference type="ARBA" id="ARBA00022840"/>
    </source>
</evidence>
<keyword evidence="10" id="KW-0067">ATP-binding</keyword>
<dbReference type="InterPro" id="IPR003594">
    <property type="entry name" value="HATPase_dom"/>
</dbReference>
<dbReference type="Gene3D" id="1.10.287.130">
    <property type="match status" value="1"/>
</dbReference>
<evidence type="ECO:0000256" key="3">
    <source>
        <dbReference type="ARBA" id="ARBA00012438"/>
    </source>
</evidence>
<dbReference type="Gene3D" id="3.30.565.10">
    <property type="entry name" value="Histidine kinase-like ATPase, C-terminal domain"/>
    <property type="match status" value="1"/>
</dbReference>
<dbReference type="GO" id="GO:0005886">
    <property type="term" value="C:plasma membrane"/>
    <property type="evidence" value="ECO:0007669"/>
    <property type="project" value="UniProtKB-SubCell"/>
</dbReference>
<feature type="domain" description="Histidine kinase" evidence="17">
    <location>
        <begin position="357"/>
        <end position="569"/>
    </location>
</feature>
<dbReference type="GO" id="GO:0000155">
    <property type="term" value="F:phosphorelay sensor kinase activity"/>
    <property type="evidence" value="ECO:0007669"/>
    <property type="project" value="InterPro"/>
</dbReference>
<dbReference type="PROSITE" id="PS50110">
    <property type="entry name" value="RESPONSE_REGULATORY"/>
    <property type="match status" value="1"/>
</dbReference>
<evidence type="ECO:0000256" key="13">
    <source>
        <dbReference type="PROSITE-ProRule" id="PRU00110"/>
    </source>
</evidence>
<dbReference type="Gene3D" id="3.40.50.2300">
    <property type="match status" value="1"/>
</dbReference>
<feature type="domain" description="Response regulatory" evidence="18">
    <location>
        <begin position="591"/>
        <end position="706"/>
    </location>
</feature>
<dbReference type="AlphaFoldDB" id="A0A7D4PVE0"/>
<dbReference type="InterPro" id="IPR036890">
    <property type="entry name" value="HATPase_C_sf"/>
</dbReference>
<protein>
    <recommendedName>
        <fullName evidence="3">histidine kinase</fullName>
        <ecNumber evidence="3">2.7.13.3</ecNumber>
    </recommendedName>
</protein>
<dbReference type="InterPro" id="IPR036097">
    <property type="entry name" value="HisK_dim/P_sf"/>
</dbReference>
<dbReference type="SMART" id="SM00448">
    <property type="entry name" value="REC"/>
    <property type="match status" value="1"/>
</dbReference>
<evidence type="ECO:0000313" key="20">
    <source>
        <dbReference type="EMBL" id="QKJ30983.1"/>
    </source>
</evidence>
<dbReference type="InterPro" id="IPR004358">
    <property type="entry name" value="Sig_transdc_His_kin-like_C"/>
</dbReference>
<dbReference type="PANTHER" id="PTHR43047:SF64">
    <property type="entry name" value="HISTIDINE KINASE CONTAINING CHEY-HOMOLOGOUS RECEIVER DOMAIN AND PAS DOMAIN-RELATED"/>
    <property type="match status" value="1"/>
</dbReference>
<dbReference type="SUPFAM" id="SSF55874">
    <property type="entry name" value="ATPase domain of HSP90 chaperone/DNA topoisomerase II/histidine kinase"/>
    <property type="match status" value="1"/>
</dbReference>
<evidence type="ECO:0000313" key="21">
    <source>
        <dbReference type="Proteomes" id="UP000505355"/>
    </source>
</evidence>
<evidence type="ECO:0000259" key="17">
    <source>
        <dbReference type="PROSITE" id="PS50109"/>
    </source>
</evidence>
<evidence type="ECO:0000256" key="4">
    <source>
        <dbReference type="ARBA" id="ARBA00022475"/>
    </source>
</evidence>
<dbReference type="InterPro" id="IPR005467">
    <property type="entry name" value="His_kinase_dom"/>
</dbReference>
<dbReference type="EMBL" id="CP054139">
    <property type="protein sequence ID" value="QKJ30983.1"/>
    <property type="molecule type" value="Genomic_DNA"/>
</dbReference>
<dbReference type="SMART" id="SM00387">
    <property type="entry name" value="HATPase_c"/>
    <property type="match status" value="1"/>
</dbReference>
<dbReference type="InterPro" id="IPR011006">
    <property type="entry name" value="CheY-like_superfamily"/>
</dbReference>
<dbReference type="PROSITE" id="PS50109">
    <property type="entry name" value="HIS_KIN"/>
    <property type="match status" value="1"/>
</dbReference>
<dbReference type="Gene3D" id="1.20.120.160">
    <property type="entry name" value="HPT domain"/>
    <property type="match status" value="1"/>
</dbReference>
<evidence type="ECO:0000256" key="15">
    <source>
        <dbReference type="SAM" id="Coils"/>
    </source>
</evidence>
<dbReference type="PROSITE" id="PS50894">
    <property type="entry name" value="HPT"/>
    <property type="match status" value="1"/>
</dbReference>
<feature type="transmembrane region" description="Helical" evidence="16">
    <location>
        <begin position="305"/>
        <end position="324"/>
    </location>
</feature>
<dbReference type="PANTHER" id="PTHR43047">
    <property type="entry name" value="TWO-COMPONENT HISTIDINE PROTEIN KINASE"/>
    <property type="match status" value="1"/>
</dbReference>
<dbReference type="EC" id="2.7.13.3" evidence="3"/>
<dbReference type="Pfam" id="PF00072">
    <property type="entry name" value="Response_reg"/>
    <property type="match status" value="1"/>
</dbReference>
<evidence type="ECO:0000256" key="14">
    <source>
        <dbReference type="PROSITE-ProRule" id="PRU00169"/>
    </source>
</evidence>
<dbReference type="KEGG" id="mmab:HQ865_14890"/>
<sequence length="832" mass="93403">MRVNNFFTSVKGKIVIAALLACMALLMAWVISRDTFRAMLTAFENVSAPDDKLRLINEISRDVSRIDQAQSARDLNDPYRYDVFSGETKRLGKKIDTLKYLYADKPKQVKRLKTLQKLLLDRDKIYIDYLKVRERLVNNSSFSAQIQSLNNIVDTKSADADSMVTSTVKKTSTTTFYPDDAPSSEEAKPKGFFNRLFGKKQPVKRDNTPYSVVNEELKVTRDTIRKAIKDSLISELDKAIQLVQAGQEEKSARFVDREAILIRSGAQVMRQIVTILRQVEADGIAQVALNNSAARNVVDSSIRRISIIMLVFLAITLLLLYFILMDIARINRYRKEIEQAKEEAEYHNIARQRFLSNMSHELRTPLQSIIGYSERINRQQHPQKKDVEAIAQSSAHLMQIVNEVLDYNRIVSGKFNFVHQPFRVTDVIDEVINVIGPQAGDKQLALIVNNNISETWVNGDPFRLKQVLYNLLGNAIKFTEKGSVTLQADNKRVPDGRHYTFSVTDTGIGLSVQDRARIFNEFEQAGKRVGTGLGLAISRELVEHQGGDIEVSSQLGKGSRFTFHLTYANAEAPVAGPEPQLADNNAGIEGKIWLVDDDPFIVDICADIFTRNGIAHHCFNSPIDVLGAAWDDAVNYVLMDIRMPEMSGVELCRRLLERVPKHVKLFALTAQATPGEQLYISKQGFDAVLMKPFKEAELLRFIKNGGADLPDNTAKPGFDLVTIEKMTFGDTGQTAKVLARFANDSLEDIKLLGRALEKQDAEETALIAHRIAGRTAQVGAKELAGSFRMAEMELNRDGQITTARSEYFLKLSAQLHQLTLTAQEYQYQSSVS</sequence>
<dbReference type="SUPFAM" id="SSF47226">
    <property type="entry name" value="Histidine-containing phosphotransfer domain, HPT domain"/>
    <property type="match status" value="1"/>
</dbReference>